<dbReference type="GO" id="GO:0005634">
    <property type="term" value="C:nucleus"/>
    <property type="evidence" value="ECO:0007669"/>
    <property type="project" value="UniProtKB-SubCell"/>
</dbReference>
<dbReference type="PANTHER" id="PTHR31713">
    <property type="entry name" value="OS02G0177800 PROTEIN"/>
    <property type="match status" value="1"/>
</dbReference>
<evidence type="ECO:0000256" key="4">
    <source>
        <dbReference type="ARBA" id="ARBA00023125"/>
    </source>
</evidence>
<gene>
    <name evidence="12" type="ORF">CTI12_AA060300</name>
</gene>
<comment type="subcellular location">
    <subcellularLocation>
        <location evidence="1">Nucleus</location>
    </subcellularLocation>
</comment>
<feature type="region of interest" description="Disordered" evidence="8">
    <location>
        <begin position="1"/>
        <end position="22"/>
    </location>
</feature>
<keyword evidence="6" id="KW-0804">Transcription</keyword>
<evidence type="ECO:0000256" key="7">
    <source>
        <dbReference type="ARBA" id="ARBA00023242"/>
    </source>
</evidence>
<evidence type="ECO:0000256" key="2">
    <source>
        <dbReference type="ARBA" id="ARBA00007214"/>
    </source>
</evidence>
<feature type="compositionally biased region" description="Basic and acidic residues" evidence="8">
    <location>
        <begin position="1"/>
        <end position="10"/>
    </location>
</feature>
<dbReference type="STRING" id="35608.A0A2U1Q875"/>
<evidence type="ECO:0000256" key="1">
    <source>
        <dbReference type="ARBA" id="ARBA00004123"/>
    </source>
</evidence>
<feature type="domain" description="Calmodulin binding protein C-terminal" evidence="11">
    <location>
        <begin position="324"/>
        <end position="380"/>
    </location>
</feature>
<keyword evidence="4" id="KW-0238">DNA-binding</keyword>
<dbReference type="Proteomes" id="UP000245207">
    <property type="component" value="Unassembled WGS sequence"/>
</dbReference>
<evidence type="ECO:0000259" key="9">
    <source>
        <dbReference type="Pfam" id="PF07887"/>
    </source>
</evidence>
<evidence type="ECO:0000256" key="5">
    <source>
        <dbReference type="ARBA" id="ARBA00023159"/>
    </source>
</evidence>
<keyword evidence="5" id="KW-0010">Activator</keyword>
<dbReference type="InterPro" id="IPR046830">
    <property type="entry name" value="Calmod_bind_M"/>
</dbReference>
<dbReference type="PANTHER" id="PTHR31713:SF63">
    <property type="entry name" value="CALMODULIN-BINDING PROTEIN60"/>
    <property type="match status" value="1"/>
</dbReference>
<feature type="compositionally biased region" description="Polar residues" evidence="8">
    <location>
        <begin position="439"/>
        <end position="458"/>
    </location>
</feature>
<dbReference type="Pfam" id="PF07887">
    <property type="entry name" value="Calmodulin_bind"/>
    <property type="match status" value="1"/>
</dbReference>
<name>A0A2U1Q875_ARTAN</name>
<organism evidence="12 13">
    <name type="scientific">Artemisia annua</name>
    <name type="common">Sweet wormwood</name>
    <dbReference type="NCBI Taxonomy" id="35608"/>
    <lineage>
        <taxon>Eukaryota</taxon>
        <taxon>Viridiplantae</taxon>
        <taxon>Streptophyta</taxon>
        <taxon>Embryophyta</taxon>
        <taxon>Tracheophyta</taxon>
        <taxon>Spermatophyta</taxon>
        <taxon>Magnoliopsida</taxon>
        <taxon>eudicotyledons</taxon>
        <taxon>Gunneridae</taxon>
        <taxon>Pentapetalae</taxon>
        <taxon>asterids</taxon>
        <taxon>campanulids</taxon>
        <taxon>Asterales</taxon>
        <taxon>Asteraceae</taxon>
        <taxon>Asteroideae</taxon>
        <taxon>Anthemideae</taxon>
        <taxon>Artemisiinae</taxon>
        <taxon>Artemisia</taxon>
    </lineage>
</organism>
<dbReference type="InterPro" id="IPR012416">
    <property type="entry name" value="CBP60"/>
</dbReference>
<dbReference type="InterPro" id="IPR046831">
    <property type="entry name" value="Calmodulin_bind_N"/>
</dbReference>
<dbReference type="GO" id="GO:0080142">
    <property type="term" value="P:regulation of salicylic acid biosynthetic process"/>
    <property type="evidence" value="ECO:0007669"/>
    <property type="project" value="TreeGrafter"/>
</dbReference>
<keyword evidence="3" id="KW-0805">Transcription regulation</keyword>
<dbReference type="Pfam" id="PF20451">
    <property type="entry name" value="Calmod_bind_M"/>
    <property type="match status" value="1"/>
</dbReference>
<keyword evidence="7" id="KW-0539">Nucleus</keyword>
<dbReference type="GO" id="GO:0005516">
    <property type="term" value="F:calmodulin binding"/>
    <property type="evidence" value="ECO:0007669"/>
    <property type="project" value="InterPro"/>
</dbReference>
<keyword evidence="13" id="KW-1185">Reference proteome</keyword>
<reference evidence="12 13" key="1">
    <citation type="journal article" date="2018" name="Mol. Plant">
        <title>The genome of Artemisia annua provides insight into the evolution of Asteraceae family and artemisinin biosynthesis.</title>
        <authorList>
            <person name="Shen Q."/>
            <person name="Zhang L."/>
            <person name="Liao Z."/>
            <person name="Wang S."/>
            <person name="Yan T."/>
            <person name="Shi P."/>
            <person name="Liu M."/>
            <person name="Fu X."/>
            <person name="Pan Q."/>
            <person name="Wang Y."/>
            <person name="Lv Z."/>
            <person name="Lu X."/>
            <person name="Zhang F."/>
            <person name="Jiang W."/>
            <person name="Ma Y."/>
            <person name="Chen M."/>
            <person name="Hao X."/>
            <person name="Li L."/>
            <person name="Tang Y."/>
            <person name="Lv G."/>
            <person name="Zhou Y."/>
            <person name="Sun X."/>
            <person name="Brodelius P.E."/>
            <person name="Rose J.K.C."/>
            <person name="Tang K."/>
        </authorList>
    </citation>
    <scope>NUCLEOTIDE SEQUENCE [LARGE SCALE GENOMIC DNA]</scope>
    <source>
        <strain evidence="13">cv. Huhao1</strain>
        <tissue evidence="12">Leaf</tissue>
    </source>
</reference>
<comment type="similarity">
    <text evidence="2">Belongs to the plant ACBP60 protein family.</text>
</comment>
<comment type="caution">
    <text evidence="12">The sequence shown here is derived from an EMBL/GenBank/DDBJ whole genome shotgun (WGS) entry which is preliminary data.</text>
</comment>
<proteinExistence type="inferred from homology"/>
<dbReference type="Pfam" id="PF20452">
    <property type="entry name" value="Calmod_bind_C"/>
    <property type="match status" value="1"/>
</dbReference>
<evidence type="ECO:0000256" key="3">
    <source>
        <dbReference type="ARBA" id="ARBA00023015"/>
    </source>
</evidence>
<dbReference type="AlphaFoldDB" id="A0A2U1Q875"/>
<evidence type="ECO:0000256" key="8">
    <source>
        <dbReference type="SAM" id="MobiDB-lite"/>
    </source>
</evidence>
<dbReference type="OrthoDB" id="1692004at2759"/>
<feature type="domain" description="Calmodulin binding protein central" evidence="10">
    <location>
        <begin position="251"/>
        <end position="314"/>
    </location>
</feature>
<accession>A0A2U1Q875</accession>
<evidence type="ECO:0000313" key="12">
    <source>
        <dbReference type="EMBL" id="PWA94216.1"/>
    </source>
</evidence>
<feature type="domain" description="Calmodulin binding protein-like N-terminal" evidence="9">
    <location>
        <begin position="95"/>
        <end position="237"/>
    </location>
</feature>
<dbReference type="GO" id="GO:0003700">
    <property type="term" value="F:DNA-binding transcription factor activity"/>
    <property type="evidence" value="ECO:0007669"/>
    <property type="project" value="TreeGrafter"/>
</dbReference>
<evidence type="ECO:0000313" key="13">
    <source>
        <dbReference type="Proteomes" id="UP000245207"/>
    </source>
</evidence>
<evidence type="ECO:0000256" key="6">
    <source>
        <dbReference type="ARBA" id="ARBA00023163"/>
    </source>
</evidence>
<sequence>MAFSQRRLEEGSTDDYGSKLNTSSTDEHAVLSALEREAGEMMVIGALQSFVRPIFVPIFRPLIRELVEEQIGLAKQETMKRNAVNNTSTSDLKNLKLQFRNEIALPVFTGMPLLAKNQTPIEIALVDVVTDKIVNIGFASTAKLEITGFRVGDDIGGCTFEEFQERIVSERKGKRILQGDTCLQLKEGVGFIHKISFTHNSKHTKSGLYRLRATVVDAALMNEVEVAWSETFVMKDRRSTYYEKHQHPFLSAKVYHLQQISYKGTRFKHLKDAGVITVKDFLTLLYTDLARLEDILDLKASSKIWNDIVKSAQSSNGLFLYLDPSNERKTGVVLNVKLQLRALIVEPRQYIPVDHLSHTQKANNQSLVKFASEHLEMVEPFEDETSLTEYLQSGTGLTSLPFASQSLGTCKITNGPPTPFSQVTYASSGLTEATESVNNSNFHTGQSTNDTSIVTSQSERGKEKVTFDDERVYSKNYYQEYILSHPPNPEGLYKLDSLTTTAHNATEPGSSSPAVKSLLDAFGIDKYDLFNQSIEEWEDLQHLMNNDYDIHLECLNNEWHSDPADSDAGVVTMAAQSVSVAIAGTRWRRVFELLRGNFVRKRISRSQGIQSHKKQRCC</sequence>
<feature type="region of interest" description="Disordered" evidence="8">
    <location>
        <begin position="439"/>
        <end position="461"/>
    </location>
</feature>
<dbReference type="InterPro" id="IPR046829">
    <property type="entry name" value="Calmod_bind_C"/>
</dbReference>
<evidence type="ECO:0000259" key="11">
    <source>
        <dbReference type="Pfam" id="PF20452"/>
    </source>
</evidence>
<dbReference type="GO" id="GO:0043565">
    <property type="term" value="F:sequence-specific DNA binding"/>
    <property type="evidence" value="ECO:0007669"/>
    <property type="project" value="TreeGrafter"/>
</dbReference>
<protein>
    <submittedName>
        <fullName evidence="12">CALMODULIN-BINDING PROTEIN60</fullName>
    </submittedName>
</protein>
<dbReference type="EMBL" id="PKPP01000327">
    <property type="protein sequence ID" value="PWA94216.1"/>
    <property type="molecule type" value="Genomic_DNA"/>
</dbReference>
<evidence type="ECO:0000259" key="10">
    <source>
        <dbReference type="Pfam" id="PF20451"/>
    </source>
</evidence>